<reference evidence="14 15" key="1">
    <citation type="journal article" date="2019" name="Int. J. Syst. Evol. Microbiol.">
        <title>The Global Catalogue of Microorganisms (GCM) 10K type strain sequencing project: providing services to taxonomists for standard genome sequencing and annotation.</title>
        <authorList>
            <consortium name="The Broad Institute Genomics Platform"/>
            <consortium name="The Broad Institute Genome Sequencing Center for Infectious Disease"/>
            <person name="Wu L."/>
            <person name="Ma J."/>
        </authorList>
    </citation>
    <scope>NUCLEOTIDE SEQUENCE [LARGE SCALE GENOMIC DNA]</scope>
    <source>
        <strain evidence="14 15">JCM 15628</strain>
    </source>
</reference>
<dbReference type="PANTHER" id="PTHR31650">
    <property type="entry name" value="O-ACYLTRANSFERASE (WSD1-LIKE) FAMILY PROTEIN"/>
    <property type="match status" value="1"/>
</dbReference>
<evidence type="ECO:0000256" key="1">
    <source>
        <dbReference type="ARBA" id="ARBA00004771"/>
    </source>
</evidence>
<evidence type="ECO:0000256" key="9">
    <source>
        <dbReference type="ARBA" id="ARBA00023315"/>
    </source>
</evidence>
<comment type="pathway">
    <text evidence="2">Lipid metabolism.</text>
</comment>
<sequence length="455" mass="48134">MDVRVWTHGPSTGGIDRISPNDLTTLVTDRGAAPMNIAAALLVEDGAHLDRAEVRAAVERGVASVPRLRRRLRPAPPGCGRPYWSEDERFDVSRHLTFQRVDGDTALWSAVAELACRRLPRDLPLWRACWITGLGAERAALVVVAHHVLADGLGGLAVLGALADGQVGGPPDDSGVAGSGGSRPSRRQLAVAAWRERVESARALRARARTARAGVRDLGFGSGAPHPSLCPRTPFNRPTGPTRRITTIETPLEEVVAAGHRLGVTVNDLVLSAVARGLGDVARSRGADVDSLVVSVPYSGRSSAGVSHLGNETGVVPFRVPLAVPADATLRAVAAASREQRTRPRAASAAPLGIAFRVLARLGVFAWFVDHQRLVNTFVTNVRGPRHPWRFCGHEVSRVVPVAVTPGNTGVTFDVLSYAGTLGITLVADPDVVPDGRHLASRVADELATLVHLAG</sequence>
<feature type="domain" description="O-acyltransferase WSD1-like N-terminal" evidence="12">
    <location>
        <begin position="19"/>
        <end position="270"/>
    </location>
</feature>
<evidence type="ECO:0000256" key="10">
    <source>
        <dbReference type="ARBA" id="ARBA00048109"/>
    </source>
</evidence>
<proteinExistence type="inferred from homology"/>
<keyword evidence="9" id="KW-0012">Acyltransferase</keyword>
<keyword evidence="8" id="KW-0443">Lipid metabolism</keyword>
<keyword evidence="5" id="KW-0444">Lipid biosynthesis</keyword>
<evidence type="ECO:0000313" key="15">
    <source>
        <dbReference type="Proteomes" id="UP001500013"/>
    </source>
</evidence>
<comment type="pathway">
    <text evidence="1">Glycerolipid metabolism; triacylglycerol biosynthesis.</text>
</comment>
<dbReference type="Gene3D" id="3.30.559.10">
    <property type="entry name" value="Chloramphenicol acetyltransferase-like domain"/>
    <property type="match status" value="1"/>
</dbReference>
<evidence type="ECO:0000256" key="2">
    <source>
        <dbReference type="ARBA" id="ARBA00005189"/>
    </source>
</evidence>
<dbReference type="Proteomes" id="UP001500013">
    <property type="component" value="Unassembled WGS sequence"/>
</dbReference>
<keyword evidence="7" id="KW-0319">Glycerol metabolism</keyword>
<feature type="region of interest" description="Disordered" evidence="11">
    <location>
        <begin position="223"/>
        <end position="242"/>
    </location>
</feature>
<comment type="catalytic activity">
    <reaction evidence="10">
        <text>an acyl-CoA + a 1,2-diacyl-sn-glycerol = a triacyl-sn-glycerol + CoA</text>
        <dbReference type="Rhea" id="RHEA:10868"/>
        <dbReference type="ChEBI" id="CHEBI:17815"/>
        <dbReference type="ChEBI" id="CHEBI:57287"/>
        <dbReference type="ChEBI" id="CHEBI:58342"/>
        <dbReference type="ChEBI" id="CHEBI:64615"/>
        <dbReference type="EC" id="2.3.1.20"/>
    </reaction>
</comment>
<evidence type="ECO:0000256" key="5">
    <source>
        <dbReference type="ARBA" id="ARBA00022516"/>
    </source>
</evidence>
<dbReference type="RefSeq" id="WP_344064562.1">
    <property type="nucleotide sequence ID" value="NZ_BAAAPU010000009.1"/>
</dbReference>
<evidence type="ECO:0000256" key="7">
    <source>
        <dbReference type="ARBA" id="ARBA00022798"/>
    </source>
</evidence>
<dbReference type="InterPro" id="IPR023213">
    <property type="entry name" value="CAT-like_dom_sf"/>
</dbReference>
<evidence type="ECO:0000256" key="6">
    <source>
        <dbReference type="ARBA" id="ARBA00022679"/>
    </source>
</evidence>
<dbReference type="PANTHER" id="PTHR31650:SF1">
    <property type="entry name" value="WAX ESTER SYNTHASE_DIACYLGLYCEROL ACYLTRANSFERASE 4-RELATED"/>
    <property type="match status" value="1"/>
</dbReference>
<dbReference type="Gene3D" id="3.30.559.30">
    <property type="entry name" value="Nonribosomal peptide synthetase, condensation domain"/>
    <property type="match status" value="1"/>
</dbReference>
<protein>
    <recommendedName>
        <fullName evidence="4">diacylglycerol O-acyltransferase</fullName>
        <ecNumber evidence="4">2.3.1.20</ecNumber>
    </recommendedName>
</protein>
<evidence type="ECO:0000313" key="14">
    <source>
        <dbReference type="EMBL" id="GAA1987538.1"/>
    </source>
</evidence>
<keyword evidence="15" id="KW-1185">Reference proteome</keyword>
<dbReference type="EC" id="2.3.1.20" evidence="4"/>
<gene>
    <name evidence="14" type="ORF">GCM10009817_31360</name>
</gene>
<evidence type="ECO:0000259" key="12">
    <source>
        <dbReference type="Pfam" id="PF03007"/>
    </source>
</evidence>
<evidence type="ECO:0000256" key="3">
    <source>
        <dbReference type="ARBA" id="ARBA00009587"/>
    </source>
</evidence>
<comment type="similarity">
    <text evidence="3">Belongs to the long-chain O-acyltransferase family.</text>
</comment>
<organism evidence="14 15">
    <name type="scientific">Terrabacter lapilli</name>
    <dbReference type="NCBI Taxonomy" id="436231"/>
    <lineage>
        <taxon>Bacteria</taxon>
        <taxon>Bacillati</taxon>
        <taxon>Actinomycetota</taxon>
        <taxon>Actinomycetes</taxon>
        <taxon>Micrococcales</taxon>
        <taxon>Intrasporangiaceae</taxon>
        <taxon>Terrabacter</taxon>
    </lineage>
</organism>
<name>A0ABN2SJ28_9MICO</name>
<evidence type="ECO:0000256" key="4">
    <source>
        <dbReference type="ARBA" id="ARBA00013244"/>
    </source>
</evidence>
<dbReference type="InterPro" id="IPR004255">
    <property type="entry name" value="O-acyltransferase_WSD1_N"/>
</dbReference>
<dbReference type="EMBL" id="BAAAPU010000009">
    <property type="protein sequence ID" value="GAA1987538.1"/>
    <property type="molecule type" value="Genomic_DNA"/>
</dbReference>
<dbReference type="InterPro" id="IPR045034">
    <property type="entry name" value="O-acyltransferase_WSD1-like"/>
</dbReference>
<evidence type="ECO:0000256" key="11">
    <source>
        <dbReference type="SAM" id="MobiDB-lite"/>
    </source>
</evidence>
<evidence type="ECO:0000259" key="13">
    <source>
        <dbReference type="Pfam" id="PF06974"/>
    </source>
</evidence>
<dbReference type="SUPFAM" id="SSF52777">
    <property type="entry name" value="CoA-dependent acyltransferases"/>
    <property type="match status" value="2"/>
</dbReference>
<dbReference type="Pfam" id="PF06974">
    <property type="entry name" value="WS_DGAT_C"/>
    <property type="match status" value="1"/>
</dbReference>
<accession>A0ABN2SJ28</accession>
<dbReference type="InterPro" id="IPR009721">
    <property type="entry name" value="O-acyltransferase_WSD1_C"/>
</dbReference>
<feature type="domain" description="O-acyltransferase WSD1 C-terminal" evidence="13">
    <location>
        <begin position="310"/>
        <end position="450"/>
    </location>
</feature>
<dbReference type="Pfam" id="PF03007">
    <property type="entry name" value="WS_DGAT_cat"/>
    <property type="match status" value="1"/>
</dbReference>
<comment type="caution">
    <text evidence="14">The sequence shown here is derived from an EMBL/GenBank/DDBJ whole genome shotgun (WGS) entry which is preliminary data.</text>
</comment>
<evidence type="ECO:0000256" key="8">
    <source>
        <dbReference type="ARBA" id="ARBA00023098"/>
    </source>
</evidence>
<keyword evidence="6" id="KW-0808">Transferase</keyword>